<organism evidence="3 4">
    <name type="scientific">Corynespora cassiicola Philippines</name>
    <dbReference type="NCBI Taxonomy" id="1448308"/>
    <lineage>
        <taxon>Eukaryota</taxon>
        <taxon>Fungi</taxon>
        <taxon>Dikarya</taxon>
        <taxon>Ascomycota</taxon>
        <taxon>Pezizomycotina</taxon>
        <taxon>Dothideomycetes</taxon>
        <taxon>Pleosporomycetidae</taxon>
        <taxon>Pleosporales</taxon>
        <taxon>Corynesporascaceae</taxon>
        <taxon>Corynespora</taxon>
    </lineage>
</organism>
<evidence type="ECO:0000256" key="2">
    <source>
        <dbReference type="SAM" id="MobiDB-lite"/>
    </source>
</evidence>
<protein>
    <submittedName>
        <fullName evidence="3">Uncharacterized protein</fullName>
    </submittedName>
</protein>
<keyword evidence="4" id="KW-1185">Reference proteome</keyword>
<reference evidence="3 4" key="1">
    <citation type="journal article" date="2018" name="Front. Microbiol.">
        <title>Genome-Wide Analysis of Corynespora cassiicola Leaf Fall Disease Putative Effectors.</title>
        <authorList>
            <person name="Lopez D."/>
            <person name="Ribeiro S."/>
            <person name="Label P."/>
            <person name="Fumanal B."/>
            <person name="Venisse J.S."/>
            <person name="Kohler A."/>
            <person name="de Oliveira R.R."/>
            <person name="Labutti K."/>
            <person name="Lipzen A."/>
            <person name="Lail K."/>
            <person name="Bauer D."/>
            <person name="Ohm R.A."/>
            <person name="Barry K.W."/>
            <person name="Spatafora J."/>
            <person name="Grigoriev I.V."/>
            <person name="Martin F.M."/>
            <person name="Pujade-Renaud V."/>
        </authorList>
    </citation>
    <scope>NUCLEOTIDE SEQUENCE [LARGE SCALE GENOMIC DNA]</scope>
    <source>
        <strain evidence="3 4">Philippines</strain>
    </source>
</reference>
<keyword evidence="1" id="KW-0175">Coiled coil</keyword>
<name>A0A2T2P6V0_CORCC</name>
<accession>A0A2T2P6V0</accession>
<evidence type="ECO:0000313" key="4">
    <source>
        <dbReference type="Proteomes" id="UP000240883"/>
    </source>
</evidence>
<dbReference type="AlphaFoldDB" id="A0A2T2P6V0"/>
<feature type="region of interest" description="Disordered" evidence="2">
    <location>
        <begin position="1"/>
        <end position="32"/>
    </location>
</feature>
<evidence type="ECO:0000313" key="3">
    <source>
        <dbReference type="EMBL" id="PSN73058.1"/>
    </source>
</evidence>
<feature type="coiled-coil region" evidence="1">
    <location>
        <begin position="170"/>
        <end position="232"/>
    </location>
</feature>
<feature type="compositionally biased region" description="Polar residues" evidence="2">
    <location>
        <begin position="1"/>
        <end position="19"/>
    </location>
</feature>
<gene>
    <name evidence="3" type="ORF">BS50DRAFT_629139</name>
</gene>
<dbReference type="Proteomes" id="UP000240883">
    <property type="component" value="Unassembled WGS sequence"/>
</dbReference>
<evidence type="ECO:0000256" key="1">
    <source>
        <dbReference type="SAM" id="Coils"/>
    </source>
</evidence>
<dbReference type="EMBL" id="KZ678129">
    <property type="protein sequence ID" value="PSN73058.1"/>
    <property type="molecule type" value="Genomic_DNA"/>
</dbReference>
<sequence length="233" mass="26696">MANNNIPPSQSPPASVSDVSTEDPRQGNSGLLNGRIERLEQRSSHTMAQLTDLARVCSRRFQQLDEDIRALLGSNTSALVRGQLNLQADLYSRLGAQSDRIDDMEQMISTQLDRLERQTNNDWEAARKRHGQLTEDVELQRRQSQTQMALVDRLLLHFQNLWQSRSSSEVAAFTQRLEELEKAQEQSKRDLQSTRDAVAILEATVKVKDKQVEQLEKEMKELQVRLEEEETDP</sequence>
<proteinExistence type="predicted"/>